<keyword evidence="2" id="KW-0812">Transmembrane</keyword>
<evidence type="ECO:0000256" key="1">
    <source>
        <dbReference type="SAM" id="MobiDB-lite"/>
    </source>
</evidence>
<feature type="region of interest" description="Disordered" evidence="1">
    <location>
        <begin position="621"/>
        <end position="688"/>
    </location>
</feature>
<keyword evidence="2" id="KW-0472">Membrane</keyword>
<evidence type="ECO:0000313" key="3">
    <source>
        <dbReference type="EMBL" id="APG78725.1"/>
    </source>
</evidence>
<organism evidence="3">
    <name type="scientific">Hubei chuvirus-like virus 3</name>
    <dbReference type="NCBI Taxonomy" id="1922858"/>
    <lineage>
        <taxon>Viruses</taxon>
        <taxon>Riboviria</taxon>
        <taxon>Orthornavirae</taxon>
        <taxon>Negarnaviricota</taxon>
        <taxon>Haploviricotina</taxon>
        <taxon>Monjiviricetes</taxon>
        <taxon>Jingchuvirales</taxon>
        <taxon>Chuviridae</taxon>
        <taxon>Scarabeuvirus</taxon>
        <taxon>Scarabeuvirus dentati</taxon>
    </lineage>
</organism>
<dbReference type="OrthoDB" id="10679at10239"/>
<proteinExistence type="predicted"/>
<dbReference type="EMBL" id="KX884427">
    <property type="protein sequence ID" value="APG78725.1"/>
    <property type="molecule type" value="Genomic_RNA"/>
</dbReference>
<feature type="transmembrane region" description="Helical" evidence="2">
    <location>
        <begin position="548"/>
        <end position="573"/>
    </location>
</feature>
<feature type="compositionally biased region" description="Polar residues" evidence="1">
    <location>
        <begin position="658"/>
        <end position="668"/>
    </location>
</feature>
<evidence type="ECO:0000256" key="2">
    <source>
        <dbReference type="SAM" id="Phobius"/>
    </source>
</evidence>
<dbReference type="Proteomes" id="UP000202515">
    <property type="component" value="Segment"/>
</dbReference>
<name>A0A1L3KN43_9VIRU</name>
<reference evidence="3" key="1">
    <citation type="journal article" date="2016" name="Nature">
        <title>Redefining the invertebrate RNA virosphere.</title>
        <authorList>
            <person name="Shi M."/>
            <person name="Lin X.D."/>
            <person name="Tian J.H."/>
            <person name="Chen L.J."/>
            <person name="Chen X."/>
            <person name="Li C.X."/>
            <person name="Qin X.C."/>
            <person name="Li J."/>
            <person name="Cao J.P."/>
            <person name="Eden J.S."/>
            <person name="Buchmann J."/>
            <person name="Wang W."/>
            <person name="Xu J."/>
            <person name="Holmes E.C."/>
            <person name="Zhang Y.Z."/>
        </authorList>
    </citation>
    <scope>NUCLEOTIDE SEQUENCE [LARGE SCALE GENOMIC DNA]</scope>
    <source>
        <strain evidence="3">QTM26698</strain>
    </source>
</reference>
<dbReference type="KEGG" id="vg:30854549"/>
<dbReference type="RefSeq" id="YP_009337090.1">
    <property type="nucleotide sequence ID" value="NC_033015.1"/>
</dbReference>
<accession>A0A1L3KN43</accession>
<keyword evidence="4" id="KW-1185">Reference proteome</keyword>
<protein>
    <submittedName>
        <fullName evidence="3">Putative glycoprotein</fullName>
    </submittedName>
</protein>
<dbReference type="Pfam" id="PF24664">
    <property type="entry name" value="Monjiviricetes_fusion"/>
    <property type="match status" value="1"/>
</dbReference>
<feature type="transmembrane region" description="Helical" evidence="2">
    <location>
        <begin position="593"/>
        <end position="612"/>
    </location>
</feature>
<sequence length="688" mass="77026">MARLESFERLTWMVVSLLVAIAPQATVSSGMIGFDCGHRSINVSTIALDKVPDCQMNSRSASQKKVTIQLIQLADSYPVHVYQCKVNILRHITYCGMHSHSSEVRGGLLSYVKIMGKSECESLHKELRMAISHSSIIDGLRPNSTSTHSVTLAGSINSDGKCEGSDYSDLYGSWARVVVSATVTITLSDYTASSDTVNDQIHLRSGLSCKASEGSCMDTEAGYTIWTGTTRTRCDANVHLVLYEGTAMRYTSRSPHEKDVITYMVEDGSRIFGLRITGPYDACSFNAYTTEHPKLIIVPEEKRPFYFQKRPLMVDSMDMMAYVNAKFVYVEKRHERSYNALYKELNQQRCRLERKVLKNMLSIATIDPTAFAYMYMDSPGYTAVTLGEVIHLIQCSPIEVTIRQTPLCYSELPVTWNNESFFLTARSRLIQKYGTETDCDDTLSSRYRIEGVWYSFGEKIKRVSAPTELSPEPGDNIKYEAVEGLATLGIYNYDEAEQLRRKIMNPYERDAITNTLTRGSSMVHFDRQDLSVSGMMDDASIDAIANRYFTRVVGVFSVIGNVSASFLGCYVVLRLMKLVFDTLIHGKAIYEIYGFSLALLGAIWDSATTYLLHRGTRERKQNSRTDIDVETGGEDVQMEEPITPSAPKEEVKEGITPSRGSGSGSKVSDSPPKCYPDLRVETYKFSTP</sequence>
<evidence type="ECO:0000313" key="4">
    <source>
        <dbReference type="Proteomes" id="UP000202515"/>
    </source>
</evidence>
<feature type="compositionally biased region" description="Acidic residues" evidence="1">
    <location>
        <begin position="628"/>
        <end position="638"/>
    </location>
</feature>
<keyword evidence="2" id="KW-1133">Transmembrane helix</keyword>
<dbReference type="GeneID" id="30854549"/>